<name>A0ABM7X9X9_9BACT</name>
<dbReference type="Proteomes" id="UP001162734">
    <property type="component" value="Chromosome"/>
</dbReference>
<sequence length="166" mass="18549">MAGTDEVVGRILSRKPFTVLGYSAEDAVWCPECLRTAAGLSPGRTDTCGRPVAPLYARDAAVREEVCEYCDRALYELLATRSGPKPEQKPVTAQLRVHGKRTAIEFDRVPPLDIRNQLKSSGWRWDPRFRVWWSGEETPRVPAGIVLPTALRAPAALGPLIRRRRD</sequence>
<gene>
    <name evidence="1" type="ORF">AMPC_17670</name>
</gene>
<evidence type="ECO:0000313" key="2">
    <source>
        <dbReference type="Proteomes" id="UP001162734"/>
    </source>
</evidence>
<evidence type="ECO:0000313" key="1">
    <source>
        <dbReference type="EMBL" id="BDG08654.1"/>
    </source>
</evidence>
<dbReference type="RefSeq" id="WP_248345838.1">
    <property type="nucleotide sequence ID" value="NZ_AP025592.1"/>
</dbReference>
<keyword evidence="2" id="KW-1185">Reference proteome</keyword>
<dbReference type="EMBL" id="AP025592">
    <property type="protein sequence ID" value="BDG08654.1"/>
    <property type="molecule type" value="Genomic_DNA"/>
</dbReference>
<proteinExistence type="predicted"/>
<organism evidence="1 2">
    <name type="scientific">Anaeromyxobacter paludicola</name>
    <dbReference type="NCBI Taxonomy" id="2918171"/>
    <lineage>
        <taxon>Bacteria</taxon>
        <taxon>Pseudomonadati</taxon>
        <taxon>Myxococcota</taxon>
        <taxon>Myxococcia</taxon>
        <taxon>Myxococcales</taxon>
        <taxon>Cystobacterineae</taxon>
        <taxon>Anaeromyxobacteraceae</taxon>
        <taxon>Anaeromyxobacter</taxon>
    </lineage>
</organism>
<reference evidence="2" key="1">
    <citation type="journal article" date="2022" name="Int. J. Syst. Evol. Microbiol.">
        <title>Anaeromyxobacter oryzae sp. nov., Anaeromyxobacter diazotrophicus sp. nov. and Anaeromyxobacter paludicola sp. nov., isolated from paddy soils.</title>
        <authorList>
            <person name="Itoh H."/>
            <person name="Xu Z."/>
            <person name="Mise K."/>
            <person name="Masuda Y."/>
            <person name="Ushijima N."/>
            <person name="Hayakawa C."/>
            <person name="Shiratori Y."/>
            <person name="Senoo K."/>
        </authorList>
    </citation>
    <scope>NUCLEOTIDE SEQUENCE [LARGE SCALE GENOMIC DNA]</scope>
    <source>
        <strain evidence="2">Red630</strain>
    </source>
</reference>
<protein>
    <submittedName>
        <fullName evidence="1">Uncharacterized protein</fullName>
    </submittedName>
</protein>
<accession>A0ABM7X9X9</accession>